<gene>
    <name evidence="3" type="ORF">N7539_008702</name>
</gene>
<evidence type="ECO:0000256" key="1">
    <source>
        <dbReference type="SAM" id="MobiDB-lite"/>
    </source>
</evidence>
<comment type="caution">
    <text evidence="3">The sequence shown here is derived from an EMBL/GenBank/DDBJ whole genome shotgun (WGS) entry which is preliminary data.</text>
</comment>
<dbReference type="Proteomes" id="UP001148312">
    <property type="component" value="Unassembled WGS sequence"/>
</dbReference>
<dbReference type="RefSeq" id="XP_056786679.1">
    <property type="nucleotide sequence ID" value="XM_056938297.1"/>
</dbReference>
<feature type="transmembrane region" description="Helical" evidence="2">
    <location>
        <begin position="54"/>
        <end position="73"/>
    </location>
</feature>
<organism evidence="3 4">
    <name type="scientific">Penicillium diatomitis</name>
    <dbReference type="NCBI Taxonomy" id="2819901"/>
    <lineage>
        <taxon>Eukaryota</taxon>
        <taxon>Fungi</taxon>
        <taxon>Dikarya</taxon>
        <taxon>Ascomycota</taxon>
        <taxon>Pezizomycotina</taxon>
        <taxon>Eurotiomycetes</taxon>
        <taxon>Eurotiomycetidae</taxon>
        <taxon>Eurotiales</taxon>
        <taxon>Aspergillaceae</taxon>
        <taxon>Penicillium</taxon>
    </lineage>
</organism>
<keyword evidence="4" id="KW-1185">Reference proteome</keyword>
<keyword evidence="2" id="KW-0472">Membrane</keyword>
<dbReference type="EMBL" id="JAPWDQ010000013">
    <property type="protein sequence ID" value="KAJ5472133.1"/>
    <property type="molecule type" value="Genomic_DNA"/>
</dbReference>
<evidence type="ECO:0000256" key="2">
    <source>
        <dbReference type="SAM" id="Phobius"/>
    </source>
</evidence>
<keyword evidence="2" id="KW-0812">Transmembrane</keyword>
<keyword evidence="2" id="KW-1133">Transmembrane helix</keyword>
<dbReference type="GeneID" id="81628547"/>
<feature type="region of interest" description="Disordered" evidence="1">
    <location>
        <begin position="79"/>
        <end position="113"/>
    </location>
</feature>
<accession>A0A9X0BM66</accession>
<dbReference type="AlphaFoldDB" id="A0A9X0BM66"/>
<name>A0A9X0BM66_9EURO</name>
<feature type="transmembrane region" description="Helical" evidence="2">
    <location>
        <begin position="20"/>
        <end position="42"/>
    </location>
</feature>
<proteinExistence type="predicted"/>
<reference evidence="3" key="1">
    <citation type="submission" date="2022-12" db="EMBL/GenBank/DDBJ databases">
        <authorList>
            <person name="Petersen C."/>
        </authorList>
    </citation>
    <scope>NUCLEOTIDE SEQUENCE</scope>
    <source>
        <strain evidence="3">IBT 30728</strain>
    </source>
</reference>
<sequence>MAPFQFEEPSDIVRRDMAIAWSPLVLPALSIIEMLVGMVCWYSSKTRRGNGAWMAIYSAVLLSFGIGLSAWIFRKRPSTNETRSANEEKVPPAEVTPNSKAVVPEPEGMTAAK</sequence>
<evidence type="ECO:0000313" key="4">
    <source>
        <dbReference type="Proteomes" id="UP001148312"/>
    </source>
</evidence>
<reference evidence="3" key="2">
    <citation type="journal article" date="2023" name="IMA Fungus">
        <title>Comparative genomic study of the Penicillium genus elucidates a diverse pangenome and 15 lateral gene transfer events.</title>
        <authorList>
            <person name="Petersen C."/>
            <person name="Sorensen T."/>
            <person name="Nielsen M.R."/>
            <person name="Sondergaard T.E."/>
            <person name="Sorensen J.L."/>
            <person name="Fitzpatrick D.A."/>
            <person name="Frisvad J.C."/>
            <person name="Nielsen K.L."/>
        </authorList>
    </citation>
    <scope>NUCLEOTIDE SEQUENCE</scope>
    <source>
        <strain evidence="3">IBT 30728</strain>
    </source>
</reference>
<evidence type="ECO:0000313" key="3">
    <source>
        <dbReference type="EMBL" id="KAJ5472133.1"/>
    </source>
</evidence>
<protein>
    <submittedName>
        <fullName evidence="3">Uncharacterized protein</fullName>
    </submittedName>
</protein>